<evidence type="ECO:0000313" key="6">
    <source>
        <dbReference type="EMBL" id="NYI11649.1"/>
    </source>
</evidence>
<evidence type="ECO:0000313" key="7">
    <source>
        <dbReference type="Proteomes" id="UP000537326"/>
    </source>
</evidence>
<comment type="subcellular location">
    <subcellularLocation>
        <location evidence="1">Membrane</location>
        <topology evidence="1">Multi-pass membrane protein</topology>
    </subcellularLocation>
</comment>
<protein>
    <submittedName>
        <fullName evidence="6">Putative membrane protein YhhN</fullName>
    </submittedName>
</protein>
<gene>
    <name evidence="6" type="ORF">BKA05_003164</name>
</gene>
<organism evidence="6 7">
    <name type="scientific">Nocardioides marinus</name>
    <dbReference type="NCBI Taxonomy" id="374514"/>
    <lineage>
        <taxon>Bacteria</taxon>
        <taxon>Bacillati</taxon>
        <taxon>Actinomycetota</taxon>
        <taxon>Actinomycetes</taxon>
        <taxon>Propionibacteriales</taxon>
        <taxon>Nocardioidaceae</taxon>
        <taxon>Nocardioides</taxon>
    </lineage>
</organism>
<dbReference type="GO" id="GO:0016787">
    <property type="term" value="F:hydrolase activity"/>
    <property type="evidence" value="ECO:0007669"/>
    <property type="project" value="TreeGrafter"/>
</dbReference>
<evidence type="ECO:0000256" key="2">
    <source>
        <dbReference type="ARBA" id="ARBA00007375"/>
    </source>
</evidence>
<dbReference type="PANTHER" id="PTHR31885">
    <property type="entry name" value="GH04784P"/>
    <property type="match status" value="1"/>
</dbReference>
<dbReference type="PANTHER" id="PTHR31885:SF6">
    <property type="entry name" value="GH04784P"/>
    <property type="match status" value="1"/>
</dbReference>
<dbReference type="EMBL" id="JACBZI010000001">
    <property type="protein sequence ID" value="NYI11649.1"/>
    <property type="molecule type" value="Genomic_DNA"/>
</dbReference>
<dbReference type="AlphaFoldDB" id="A0A7Z0C5Z4"/>
<keyword evidence="4" id="KW-1133">Transmembrane helix</keyword>
<comment type="similarity">
    <text evidence="2">Belongs to the TMEM86 family.</text>
</comment>
<name>A0A7Z0C5Z4_9ACTN</name>
<proteinExistence type="inferred from homology"/>
<reference evidence="6 7" key="1">
    <citation type="submission" date="2020-07" db="EMBL/GenBank/DDBJ databases">
        <title>Sequencing the genomes of 1000 actinobacteria strains.</title>
        <authorList>
            <person name="Klenk H.-P."/>
        </authorList>
    </citation>
    <scope>NUCLEOTIDE SEQUENCE [LARGE SCALE GENOMIC DNA]</scope>
    <source>
        <strain evidence="6 7">DSM 18248</strain>
    </source>
</reference>
<keyword evidence="7" id="KW-1185">Reference proteome</keyword>
<comment type="caution">
    <text evidence="6">The sequence shown here is derived from an EMBL/GenBank/DDBJ whole genome shotgun (WGS) entry which is preliminary data.</text>
</comment>
<dbReference type="InterPro" id="IPR012506">
    <property type="entry name" value="TMEM86B-like"/>
</dbReference>
<dbReference type="RefSeq" id="WP_179532309.1">
    <property type="nucleotide sequence ID" value="NZ_BAAAPP010000017.1"/>
</dbReference>
<dbReference type="Proteomes" id="UP000537326">
    <property type="component" value="Unassembled WGS sequence"/>
</dbReference>
<evidence type="ECO:0000256" key="3">
    <source>
        <dbReference type="ARBA" id="ARBA00022692"/>
    </source>
</evidence>
<keyword evidence="3" id="KW-0812">Transmembrane</keyword>
<accession>A0A7Z0C5Z4</accession>
<evidence type="ECO:0000256" key="5">
    <source>
        <dbReference type="ARBA" id="ARBA00023136"/>
    </source>
</evidence>
<dbReference type="Pfam" id="PF07947">
    <property type="entry name" value="YhhN"/>
    <property type="match status" value="1"/>
</dbReference>
<dbReference type="GO" id="GO:0016020">
    <property type="term" value="C:membrane"/>
    <property type="evidence" value="ECO:0007669"/>
    <property type="project" value="UniProtKB-SubCell"/>
</dbReference>
<sequence>MAARSRVLAAYAALAVADTWLAGRLPSRGVRAARAVTKTALVPTLAAAVPPRSPAVAVGLAGSWAGDVALMVDGPRAFRAGVASFAVAHGGYVAALAPHVSRDRLLASRRVRLMAGSTLASAPLMGLAAHRVDPRLGVPVTAYTLTVASMAAVTQAVGTDPATRRLLAAGGAVFLASDTVLGTRDLVLAGRPDASTRWMERVVMATYTLAQALLAVGFRRVVPAAGRFD</sequence>
<evidence type="ECO:0000256" key="4">
    <source>
        <dbReference type="ARBA" id="ARBA00022989"/>
    </source>
</evidence>
<keyword evidence="5" id="KW-0472">Membrane</keyword>
<evidence type="ECO:0000256" key="1">
    <source>
        <dbReference type="ARBA" id="ARBA00004141"/>
    </source>
</evidence>